<feature type="region of interest" description="Disordered" evidence="1">
    <location>
        <begin position="1"/>
        <end position="89"/>
    </location>
</feature>
<gene>
    <name evidence="2" type="ORF">DEO72_LG4g423</name>
</gene>
<accession>A0A4D6LLY5</accession>
<sequence length="188" mass="21301">MQRNLHPLLPTGVPRICSHQQVDDHRKREYHTADHTTKKDKQAPKQRIASPSPSLRLKGLAQARRARSSEPPSPRRGLERASRNQRGILLRRDPSRLGEMFARSKKLSGSPGRPFMQTGLGESLFVSPKQDWLAWARLTGLATVSLAAAMFFKPTNHTRYSHASKQMINPYNQQPTQEHAKTTQDLKP</sequence>
<proteinExistence type="predicted"/>
<dbReference type="Proteomes" id="UP000501690">
    <property type="component" value="Linkage Group LG4"/>
</dbReference>
<name>A0A4D6LLY5_VIGUN</name>
<evidence type="ECO:0000313" key="2">
    <source>
        <dbReference type="EMBL" id="QCD89478.1"/>
    </source>
</evidence>
<evidence type="ECO:0000256" key="1">
    <source>
        <dbReference type="SAM" id="MobiDB-lite"/>
    </source>
</evidence>
<keyword evidence="3" id="KW-1185">Reference proteome</keyword>
<feature type="compositionally biased region" description="Basic and acidic residues" evidence="1">
    <location>
        <begin position="21"/>
        <end position="43"/>
    </location>
</feature>
<protein>
    <submittedName>
        <fullName evidence="2">Uncharacterized protein</fullName>
    </submittedName>
</protein>
<dbReference type="AlphaFoldDB" id="A0A4D6LLY5"/>
<dbReference type="EMBL" id="CP039348">
    <property type="protein sequence ID" value="QCD89478.1"/>
    <property type="molecule type" value="Genomic_DNA"/>
</dbReference>
<evidence type="ECO:0000313" key="3">
    <source>
        <dbReference type="Proteomes" id="UP000501690"/>
    </source>
</evidence>
<organism evidence="2 3">
    <name type="scientific">Vigna unguiculata</name>
    <name type="common">Cowpea</name>
    <dbReference type="NCBI Taxonomy" id="3917"/>
    <lineage>
        <taxon>Eukaryota</taxon>
        <taxon>Viridiplantae</taxon>
        <taxon>Streptophyta</taxon>
        <taxon>Embryophyta</taxon>
        <taxon>Tracheophyta</taxon>
        <taxon>Spermatophyta</taxon>
        <taxon>Magnoliopsida</taxon>
        <taxon>eudicotyledons</taxon>
        <taxon>Gunneridae</taxon>
        <taxon>Pentapetalae</taxon>
        <taxon>rosids</taxon>
        <taxon>fabids</taxon>
        <taxon>Fabales</taxon>
        <taxon>Fabaceae</taxon>
        <taxon>Papilionoideae</taxon>
        <taxon>50 kb inversion clade</taxon>
        <taxon>NPAAA clade</taxon>
        <taxon>indigoferoid/millettioid clade</taxon>
        <taxon>Phaseoleae</taxon>
        <taxon>Vigna</taxon>
    </lineage>
</organism>
<reference evidence="2 3" key="1">
    <citation type="submission" date="2019-04" db="EMBL/GenBank/DDBJ databases">
        <title>An improved genome assembly and genetic linkage map for asparagus bean, Vigna unguiculata ssp. sesquipedialis.</title>
        <authorList>
            <person name="Xia Q."/>
            <person name="Zhang R."/>
            <person name="Dong Y."/>
        </authorList>
    </citation>
    <scope>NUCLEOTIDE SEQUENCE [LARGE SCALE GENOMIC DNA]</scope>
    <source>
        <tissue evidence="2">Leaf</tissue>
    </source>
</reference>